<feature type="region of interest" description="Disordered" evidence="1">
    <location>
        <begin position="40"/>
        <end position="59"/>
    </location>
</feature>
<proteinExistence type="predicted"/>
<evidence type="ECO:0000313" key="3">
    <source>
        <dbReference type="Proteomes" id="UP000243006"/>
    </source>
</evidence>
<comment type="caution">
    <text evidence="2">The sequence shown here is derived from an EMBL/GenBank/DDBJ whole genome shotgun (WGS) entry which is preliminary data.</text>
</comment>
<reference evidence="2 3" key="1">
    <citation type="submission" date="2015-04" db="EMBL/GenBank/DDBJ databases">
        <title>Draft genome of the roundworm Trichinella nativa.</title>
        <authorList>
            <person name="Mitreva M."/>
        </authorList>
    </citation>
    <scope>NUCLEOTIDE SEQUENCE [LARGE SCALE GENOMIC DNA]</scope>
    <source>
        <strain evidence="2 3">ISS45</strain>
    </source>
</reference>
<name>A0A1Y3E9G9_9BILA</name>
<dbReference type="Proteomes" id="UP000243006">
    <property type="component" value="Unassembled WGS sequence"/>
</dbReference>
<evidence type="ECO:0000313" key="2">
    <source>
        <dbReference type="EMBL" id="OUC41631.1"/>
    </source>
</evidence>
<dbReference type="AlphaFoldDB" id="A0A1Y3E9G9"/>
<protein>
    <submittedName>
        <fullName evidence="2">Uncharacterized protein</fullName>
    </submittedName>
</protein>
<gene>
    <name evidence="2" type="ORF">D917_10774</name>
</gene>
<evidence type="ECO:0000256" key="1">
    <source>
        <dbReference type="SAM" id="MobiDB-lite"/>
    </source>
</evidence>
<dbReference type="EMBL" id="LVZM01020555">
    <property type="protein sequence ID" value="OUC41631.1"/>
    <property type="molecule type" value="Genomic_DNA"/>
</dbReference>
<sequence>ESDTNHVPAVIPGFTSFGSGENCEMPTTIVEFRNIDFDSSDNCSEESDSGDNRNSVNPRYPFGTYLAESHLKEKTREKTSWDDVSEFSNENVETAVCHLWTVIS</sequence>
<accession>A0A1Y3E9G9</accession>
<organism evidence="2 3">
    <name type="scientific">Trichinella nativa</name>
    <dbReference type="NCBI Taxonomy" id="6335"/>
    <lineage>
        <taxon>Eukaryota</taxon>
        <taxon>Metazoa</taxon>
        <taxon>Ecdysozoa</taxon>
        <taxon>Nematoda</taxon>
        <taxon>Enoplea</taxon>
        <taxon>Dorylaimia</taxon>
        <taxon>Trichinellida</taxon>
        <taxon>Trichinellidae</taxon>
        <taxon>Trichinella</taxon>
    </lineage>
</organism>
<feature type="non-terminal residue" evidence="2">
    <location>
        <position position="1"/>
    </location>
</feature>